<organism evidence="3 4">
    <name type="scientific">Bisgaardia hudsonensis</name>
    <dbReference type="NCBI Taxonomy" id="109472"/>
    <lineage>
        <taxon>Bacteria</taxon>
        <taxon>Pseudomonadati</taxon>
        <taxon>Pseudomonadota</taxon>
        <taxon>Gammaproteobacteria</taxon>
        <taxon>Pasteurellales</taxon>
        <taxon>Pasteurellaceae</taxon>
        <taxon>Bisgaardia</taxon>
    </lineage>
</organism>
<name>A0A4R2N0M7_9PAST</name>
<feature type="domain" description="DUF306" evidence="2">
    <location>
        <begin position="39"/>
        <end position="142"/>
    </location>
</feature>
<protein>
    <submittedName>
        <fullName evidence="3">META domain-containing protein</fullName>
    </submittedName>
</protein>
<dbReference type="PANTHER" id="PTHR35535:SF1">
    <property type="entry name" value="HEAT SHOCK PROTEIN HSLJ"/>
    <property type="match status" value="1"/>
</dbReference>
<accession>A0A4R2N0M7</accession>
<dbReference type="Proteomes" id="UP000294841">
    <property type="component" value="Unassembled WGS sequence"/>
</dbReference>
<feature type="signal peptide" evidence="1">
    <location>
        <begin position="1"/>
        <end position="26"/>
    </location>
</feature>
<dbReference type="InterPro" id="IPR053147">
    <property type="entry name" value="Hsp_HslJ-like"/>
</dbReference>
<dbReference type="AlphaFoldDB" id="A0A4R2N0M7"/>
<gene>
    <name evidence="3" type="ORF">EV697_103231</name>
</gene>
<reference evidence="3 4" key="1">
    <citation type="submission" date="2019-03" db="EMBL/GenBank/DDBJ databases">
        <title>Genomic Encyclopedia of Type Strains, Phase IV (KMG-IV): sequencing the most valuable type-strain genomes for metagenomic binning, comparative biology and taxonomic classification.</title>
        <authorList>
            <person name="Goeker M."/>
        </authorList>
    </citation>
    <scope>NUCLEOTIDE SEQUENCE [LARGE SCALE GENOMIC DNA]</scope>
    <source>
        <strain evidence="3 4">DSM 28231</strain>
    </source>
</reference>
<evidence type="ECO:0000256" key="1">
    <source>
        <dbReference type="SAM" id="SignalP"/>
    </source>
</evidence>
<evidence type="ECO:0000313" key="3">
    <source>
        <dbReference type="EMBL" id="TCP12923.1"/>
    </source>
</evidence>
<feature type="chain" id="PRO_5020262210" evidence="1">
    <location>
        <begin position="27"/>
        <end position="158"/>
    </location>
</feature>
<keyword evidence="1" id="KW-0732">Signal</keyword>
<evidence type="ECO:0000313" key="4">
    <source>
        <dbReference type="Proteomes" id="UP000294841"/>
    </source>
</evidence>
<dbReference type="PANTHER" id="PTHR35535">
    <property type="entry name" value="HEAT SHOCK PROTEIN HSLJ"/>
    <property type="match status" value="1"/>
</dbReference>
<proteinExistence type="predicted"/>
<dbReference type="RefSeq" id="WP_132023642.1">
    <property type="nucleotide sequence ID" value="NZ_CP016605.1"/>
</dbReference>
<sequence length="158" mass="17489">MYCRAKLIFTSFLIMLFVAGCSSLLATNNQKLAYKILEDYKWELVEAKNADGQIISSLFINSNKPLVLNFMSIDGAHTLALENTCNKYLADYQIKDNDVELGSVASTLIACPETLANFDLVAENIISGKYAVSKDTNHLSILTITSPSYIAYFRAIAK</sequence>
<dbReference type="InterPro" id="IPR038670">
    <property type="entry name" value="HslJ-like_sf"/>
</dbReference>
<dbReference type="EMBL" id="SLXI01000003">
    <property type="protein sequence ID" value="TCP12923.1"/>
    <property type="molecule type" value="Genomic_DNA"/>
</dbReference>
<comment type="caution">
    <text evidence="3">The sequence shown here is derived from an EMBL/GenBank/DDBJ whole genome shotgun (WGS) entry which is preliminary data.</text>
</comment>
<keyword evidence="4" id="KW-1185">Reference proteome</keyword>
<dbReference type="InterPro" id="IPR005184">
    <property type="entry name" value="DUF306_Meta_HslJ"/>
</dbReference>
<evidence type="ECO:0000259" key="2">
    <source>
        <dbReference type="Pfam" id="PF03724"/>
    </source>
</evidence>
<dbReference type="PROSITE" id="PS51257">
    <property type="entry name" value="PROKAR_LIPOPROTEIN"/>
    <property type="match status" value="1"/>
</dbReference>
<dbReference type="OrthoDB" id="6647472at2"/>
<dbReference type="Pfam" id="PF03724">
    <property type="entry name" value="META"/>
    <property type="match status" value="1"/>
</dbReference>
<dbReference type="Gene3D" id="2.40.128.270">
    <property type="match status" value="1"/>
</dbReference>